<evidence type="ECO:0000256" key="1">
    <source>
        <dbReference type="SAM" id="SignalP"/>
    </source>
</evidence>
<dbReference type="GO" id="GO:0043709">
    <property type="term" value="P:cell adhesion involved in single-species biofilm formation"/>
    <property type="evidence" value="ECO:0007669"/>
    <property type="project" value="TreeGrafter"/>
</dbReference>
<dbReference type="PANTHER" id="PTHR33420:SF4">
    <property type="entry name" value="FIMBRIAL-LIKE PROTEIN FIMF"/>
    <property type="match status" value="1"/>
</dbReference>
<dbReference type="EMBL" id="MRUL01000004">
    <property type="protein sequence ID" value="OON40533.1"/>
    <property type="molecule type" value="Genomic_DNA"/>
</dbReference>
<dbReference type="AlphaFoldDB" id="A0A1S8YPF7"/>
<dbReference type="PANTHER" id="PTHR33420">
    <property type="entry name" value="FIMBRIAL SUBUNIT ELFA-RELATED"/>
    <property type="match status" value="1"/>
</dbReference>
<gene>
    <name evidence="3" type="ORF">BTJ39_09005</name>
</gene>
<dbReference type="InterPro" id="IPR000259">
    <property type="entry name" value="Adhesion_dom_fimbrial"/>
</dbReference>
<organism evidence="3 4">
    <name type="scientific">Izhakiella australiensis</name>
    <dbReference type="NCBI Taxonomy" id="1926881"/>
    <lineage>
        <taxon>Bacteria</taxon>
        <taxon>Pseudomonadati</taxon>
        <taxon>Pseudomonadota</taxon>
        <taxon>Gammaproteobacteria</taxon>
        <taxon>Enterobacterales</taxon>
        <taxon>Erwiniaceae</taxon>
        <taxon>Izhakiella</taxon>
    </lineage>
</organism>
<proteinExistence type="predicted"/>
<keyword evidence="1" id="KW-0732">Signal</keyword>
<dbReference type="GO" id="GO:0009289">
    <property type="term" value="C:pilus"/>
    <property type="evidence" value="ECO:0007669"/>
    <property type="project" value="InterPro"/>
</dbReference>
<dbReference type="Proteomes" id="UP000190667">
    <property type="component" value="Unassembled WGS sequence"/>
</dbReference>
<protein>
    <recommendedName>
        <fullName evidence="2">Fimbrial-type adhesion domain-containing protein</fullName>
    </recommendedName>
</protein>
<dbReference type="Pfam" id="PF00419">
    <property type="entry name" value="Fimbrial"/>
    <property type="match status" value="1"/>
</dbReference>
<feature type="signal peptide" evidence="1">
    <location>
        <begin position="1"/>
        <end position="23"/>
    </location>
</feature>
<feature type="domain" description="Fimbrial-type adhesion" evidence="2">
    <location>
        <begin position="32"/>
        <end position="175"/>
    </location>
</feature>
<evidence type="ECO:0000259" key="2">
    <source>
        <dbReference type="Pfam" id="PF00419"/>
    </source>
</evidence>
<sequence length="176" mass="18760">MSVARNIIIINTLLLAVVPAANSDDTFLQNLQLSGNIVVSSCRISVSDKNKIVNLGNIPTHDLARPGSRSIPVAFSFHLTNCPAGSFAMTIKGRNFPGYTNLLSLNGGGNVNNVAIEITSSYLNNQPITLGQPAAVASSDRSGELYFNFHANFFSLSNVIRPGRAEASATFVLDYS</sequence>
<comment type="caution">
    <text evidence="3">The sequence shown here is derived from an EMBL/GenBank/DDBJ whole genome shotgun (WGS) entry which is preliminary data.</text>
</comment>
<evidence type="ECO:0000313" key="3">
    <source>
        <dbReference type="EMBL" id="OON40533.1"/>
    </source>
</evidence>
<dbReference type="Gene3D" id="2.60.40.1090">
    <property type="entry name" value="Fimbrial-type adhesion domain"/>
    <property type="match status" value="1"/>
</dbReference>
<dbReference type="SUPFAM" id="SSF49401">
    <property type="entry name" value="Bacterial adhesins"/>
    <property type="match status" value="1"/>
</dbReference>
<reference evidence="3 4" key="1">
    <citation type="submission" date="2016-12" db="EMBL/GenBank/DDBJ databases">
        <title>Izhakiella australiana sp. nov. of genus Izhakiella isolated from Australian desert.</title>
        <authorList>
            <person name="Ji M."/>
        </authorList>
    </citation>
    <scope>NUCLEOTIDE SEQUENCE [LARGE SCALE GENOMIC DNA]</scope>
    <source>
        <strain evidence="3 4">D4N98</strain>
    </source>
</reference>
<dbReference type="InterPro" id="IPR008966">
    <property type="entry name" value="Adhesion_dom_sf"/>
</dbReference>
<name>A0A1S8YPF7_9GAMM</name>
<feature type="chain" id="PRO_5013363543" description="Fimbrial-type adhesion domain-containing protein" evidence="1">
    <location>
        <begin position="24"/>
        <end position="176"/>
    </location>
</feature>
<evidence type="ECO:0000313" key="4">
    <source>
        <dbReference type="Proteomes" id="UP000190667"/>
    </source>
</evidence>
<dbReference type="InterPro" id="IPR036937">
    <property type="entry name" value="Adhesion_dom_fimbrial_sf"/>
</dbReference>
<accession>A0A1S8YPF7</accession>
<dbReference type="STRING" id="1926881.BTJ39_09005"/>
<keyword evidence="4" id="KW-1185">Reference proteome</keyword>
<dbReference type="InterPro" id="IPR050263">
    <property type="entry name" value="Bact_Fimbrial_Adh_Pro"/>
</dbReference>